<feature type="domain" description="Aldehyde dehydrogenase" evidence="2">
    <location>
        <begin position="7"/>
        <end position="430"/>
    </location>
</feature>
<comment type="caution">
    <text evidence="3">The sequence shown here is derived from an EMBL/GenBank/DDBJ whole genome shotgun (WGS) entry which is preliminary data.</text>
</comment>
<dbReference type="PANTHER" id="PTHR43353:SF3">
    <property type="entry name" value="ALDEHYDE DEHYDROGENASE-RELATED"/>
    <property type="match status" value="1"/>
</dbReference>
<dbReference type="Gene3D" id="3.40.309.10">
    <property type="entry name" value="Aldehyde Dehydrogenase, Chain A, domain 2"/>
    <property type="match status" value="1"/>
</dbReference>
<accession>A0A5Q6S3M5</accession>
<dbReference type="RefSeq" id="WP_149768152.1">
    <property type="nucleotide sequence ID" value="NZ_VDFQ02000001.1"/>
</dbReference>
<dbReference type="InterPro" id="IPR016163">
    <property type="entry name" value="Ald_DH_C"/>
</dbReference>
<dbReference type="EMBL" id="VDFQ02000001">
    <property type="protein sequence ID" value="KAA1424978.1"/>
    <property type="molecule type" value="Genomic_DNA"/>
</dbReference>
<dbReference type="OrthoDB" id="9770537at2"/>
<reference evidence="3 4" key="1">
    <citation type="submission" date="2019-09" db="EMBL/GenBank/DDBJ databases">
        <title>Mumia zhuanghuii sp. nov. isolated from the intestinal contents of plateau pika (Ochotona curzoniae) in the Qinghai-Tibet plateau of China.</title>
        <authorList>
            <person name="Tian Z."/>
        </authorList>
    </citation>
    <scope>NUCLEOTIDE SEQUENCE [LARGE SCALE GENOMIC DNA]</scope>
    <source>
        <strain evidence="4">350</strain>
    </source>
</reference>
<sequence>MSADISYDPRTGGVNGEVAATSDAEVDAIVAAAAACAAEVAATPPSERARWSGAIADALEAARDELVDLADSETALGRPRLEGEVARTAGQLRFYAEVAVEGSFLGATIDHAAGANPALARVNVPRGAVAVFGASNFPFAFSVLGNDTASAVAAGCPVVVKGHPAHPLLSQRLGALAKEALADAGAPEGAFGIVHGFDAGVRLVESPQITAVAFTGSQRAGMALRDAAERRTVPIPVFAEMGTVNPVVVTAAAAEARLDEIASGFVGSFTLGTGQFCTKPGLLLAPRGSGAADAVAAALRDAAPRGWSLTQGIADAARTGVGELVDAGAEVVAQVDGPDAGWSVASTVLSVPIDALEPGSRLLEECFGPVALVAEYEDADALTRTVDALQGTLAAAIMAQGDSDPDLPGVLAELSAKAGRVTVGDYPTGVAFTWAQHHGGPWPATSDPTATSVGAAALARFTRPVTYQSVPDAALPAPVREGNPWDIPRRVDGRLVLP</sequence>
<dbReference type="InterPro" id="IPR015590">
    <property type="entry name" value="Aldehyde_DH_dom"/>
</dbReference>
<evidence type="ECO:0000259" key="2">
    <source>
        <dbReference type="Pfam" id="PF00171"/>
    </source>
</evidence>
<name>A0A5Q6S3M5_9ACTN</name>
<dbReference type="InterPro" id="IPR050740">
    <property type="entry name" value="Aldehyde_DH_Superfamily"/>
</dbReference>
<dbReference type="Gene3D" id="3.40.605.10">
    <property type="entry name" value="Aldehyde Dehydrogenase, Chain A, domain 1"/>
    <property type="match status" value="1"/>
</dbReference>
<dbReference type="InterPro" id="IPR016162">
    <property type="entry name" value="Ald_DH_N"/>
</dbReference>
<organism evidence="3 4">
    <name type="scientific">Mumia zhuanghuii</name>
    <dbReference type="NCBI Taxonomy" id="2585211"/>
    <lineage>
        <taxon>Bacteria</taxon>
        <taxon>Bacillati</taxon>
        <taxon>Actinomycetota</taxon>
        <taxon>Actinomycetes</taxon>
        <taxon>Propionibacteriales</taxon>
        <taxon>Nocardioidaceae</taxon>
        <taxon>Mumia</taxon>
    </lineage>
</organism>
<dbReference type="AlphaFoldDB" id="A0A5Q6S3M5"/>
<protein>
    <submittedName>
        <fullName evidence="3">Aldehyde dehydrogenase family protein</fullName>
    </submittedName>
</protein>
<dbReference type="SUPFAM" id="SSF53720">
    <property type="entry name" value="ALDH-like"/>
    <property type="match status" value="1"/>
</dbReference>
<keyword evidence="1" id="KW-0560">Oxidoreductase</keyword>
<dbReference type="Proteomes" id="UP000307768">
    <property type="component" value="Unassembled WGS sequence"/>
</dbReference>
<evidence type="ECO:0000313" key="3">
    <source>
        <dbReference type="EMBL" id="KAA1424978.1"/>
    </source>
</evidence>
<dbReference type="GO" id="GO:0016620">
    <property type="term" value="F:oxidoreductase activity, acting on the aldehyde or oxo group of donors, NAD or NADP as acceptor"/>
    <property type="evidence" value="ECO:0007669"/>
    <property type="project" value="InterPro"/>
</dbReference>
<gene>
    <name evidence="3" type="ORF">FE697_003520</name>
</gene>
<proteinExistence type="predicted"/>
<dbReference type="PANTHER" id="PTHR43353">
    <property type="entry name" value="SUCCINATE-SEMIALDEHYDE DEHYDROGENASE, MITOCHONDRIAL"/>
    <property type="match status" value="1"/>
</dbReference>
<evidence type="ECO:0000313" key="4">
    <source>
        <dbReference type="Proteomes" id="UP000307768"/>
    </source>
</evidence>
<dbReference type="Pfam" id="PF00171">
    <property type="entry name" value="Aldedh"/>
    <property type="match status" value="1"/>
</dbReference>
<evidence type="ECO:0000256" key="1">
    <source>
        <dbReference type="ARBA" id="ARBA00023002"/>
    </source>
</evidence>
<dbReference type="InterPro" id="IPR016161">
    <property type="entry name" value="Ald_DH/histidinol_DH"/>
</dbReference>